<dbReference type="STRING" id="441103.TRN7648_01229"/>
<evidence type="ECO:0000313" key="1">
    <source>
        <dbReference type="EMBL" id="CUH76983.1"/>
    </source>
</evidence>
<reference evidence="1 2" key="1">
    <citation type="submission" date="2015-09" db="EMBL/GenBank/DDBJ databases">
        <authorList>
            <consortium name="Swine Surveillance"/>
        </authorList>
    </citation>
    <scope>NUCLEOTIDE SEQUENCE [LARGE SCALE GENOMIC DNA]</scope>
    <source>
        <strain evidence="1 2">CECT 7648</strain>
    </source>
</reference>
<protein>
    <submittedName>
        <fullName evidence="1">Uncharacterized protein</fullName>
    </submittedName>
</protein>
<name>A0A0P1G5C2_9RHOB</name>
<gene>
    <name evidence="1" type="ORF">TRN7648_01229</name>
</gene>
<proteinExistence type="predicted"/>
<accession>A0A0P1G5C2</accession>
<dbReference type="EMBL" id="CYSE01000002">
    <property type="protein sequence ID" value="CUH76983.1"/>
    <property type="molecule type" value="Genomic_DNA"/>
</dbReference>
<dbReference type="AlphaFoldDB" id="A0A0P1G5C2"/>
<evidence type="ECO:0000313" key="2">
    <source>
        <dbReference type="Proteomes" id="UP000054935"/>
    </source>
</evidence>
<organism evidence="1 2">
    <name type="scientific">Tropicibacter naphthalenivorans</name>
    <dbReference type="NCBI Taxonomy" id="441103"/>
    <lineage>
        <taxon>Bacteria</taxon>
        <taxon>Pseudomonadati</taxon>
        <taxon>Pseudomonadota</taxon>
        <taxon>Alphaproteobacteria</taxon>
        <taxon>Rhodobacterales</taxon>
        <taxon>Roseobacteraceae</taxon>
        <taxon>Tropicibacter</taxon>
    </lineage>
</organism>
<sequence length="108" mass="11954">MRKVAGDDYLIRTFAVNTCTRQRALNVAVHFRPLSGDWKTEGFFPVPPNGIALMAESTNRNYYLSAQRSDGRAEIGGDKIRDMPAGGIGRFRTFGVADWGDVFHRGGC</sequence>
<dbReference type="Proteomes" id="UP000054935">
    <property type="component" value="Unassembled WGS sequence"/>
</dbReference>
<keyword evidence="2" id="KW-1185">Reference proteome</keyword>